<dbReference type="EMBL" id="BX294140">
    <property type="protein sequence ID" value="CAD73698.1"/>
    <property type="molecule type" value="Genomic_DNA"/>
</dbReference>
<evidence type="ECO:0000313" key="2">
    <source>
        <dbReference type="EMBL" id="CAD73698.1"/>
    </source>
</evidence>
<reference evidence="2 3" key="1">
    <citation type="journal article" date="2003" name="Proc. Natl. Acad. Sci. U.S.A.">
        <title>Complete genome sequence of the marine planctomycete Pirellula sp. strain 1.</title>
        <authorList>
            <person name="Gloeckner F.O."/>
            <person name="Kube M."/>
            <person name="Bauer M."/>
            <person name="Teeling H."/>
            <person name="Lombardot T."/>
            <person name="Ludwig W."/>
            <person name="Gade D."/>
            <person name="Beck A."/>
            <person name="Borzym K."/>
            <person name="Heitmann K."/>
            <person name="Rabus R."/>
            <person name="Schlesner H."/>
            <person name="Amann R."/>
            <person name="Reinhardt R."/>
        </authorList>
    </citation>
    <scope>NUCLEOTIDE SEQUENCE [LARGE SCALE GENOMIC DNA]</scope>
    <source>
        <strain evidence="3">DSM 10527 / NCIMB 13988 / SH1</strain>
    </source>
</reference>
<dbReference type="InParanoid" id="Q7USU4"/>
<dbReference type="GO" id="GO:0005764">
    <property type="term" value="C:lysosome"/>
    <property type="evidence" value="ECO:0000318"/>
    <property type="project" value="GO_Central"/>
</dbReference>
<dbReference type="InterPro" id="IPR038765">
    <property type="entry name" value="Papain-like_cys_pep_sf"/>
</dbReference>
<dbReference type="EnsemblBacteria" id="CAD73698">
    <property type="protein sequence ID" value="CAD73698"/>
    <property type="gene ID" value="RB4294"/>
</dbReference>
<dbReference type="KEGG" id="rba:RB4294"/>
<gene>
    <name evidence="2" type="ordered locus">RB4294</name>
</gene>
<accession>Q7USU4</accession>
<dbReference type="STRING" id="243090.RB4294"/>
<dbReference type="SMR" id="Q7USU4"/>
<keyword evidence="3" id="KW-1185">Reference proteome</keyword>
<dbReference type="SUPFAM" id="SSF54001">
    <property type="entry name" value="Cysteine proteinases"/>
    <property type="match status" value="1"/>
</dbReference>
<dbReference type="InterPro" id="IPR000668">
    <property type="entry name" value="Peptidase_C1A_C"/>
</dbReference>
<dbReference type="GO" id="GO:0004197">
    <property type="term" value="F:cysteine-type endopeptidase activity"/>
    <property type="evidence" value="ECO:0000318"/>
    <property type="project" value="GO_Central"/>
</dbReference>
<dbReference type="EC" id="3.4.22.-" evidence="2"/>
<dbReference type="Pfam" id="PF00112">
    <property type="entry name" value="Peptidase_C1"/>
    <property type="match status" value="1"/>
</dbReference>
<keyword evidence="2" id="KW-0378">Hydrolase</keyword>
<dbReference type="FunFam" id="3.90.70.10:FF:000330">
    <property type="entry name" value="Papain family cysteine protease"/>
    <property type="match status" value="1"/>
</dbReference>
<dbReference type="PATRIC" id="fig|243090.15.peg.1996"/>
<feature type="domain" description="Peptidase C1A papain C-terminal" evidence="1">
    <location>
        <begin position="55"/>
        <end position="269"/>
    </location>
</feature>
<evidence type="ECO:0000259" key="1">
    <source>
        <dbReference type="Pfam" id="PF00112"/>
    </source>
</evidence>
<dbReference type="Gene3D" id="3.90.70.10">
    <property type="entry name" value="Cysteine proteinases"/>
    <property type="match status" value="1"/>
</dbReference>
<proteinExistence type="predicted"/>
<dbReference type="Proteomes" id="UP000001025">
    <property type="component" value="Chromosome"/>
</dbReference>
<protein>
    <submittedName>
        <fullName evidence="2">Probable cysteine proteinase</fullName>
        <ecNumber evidence="2">3.4.22.-</ecNumber>
    </submittedName>
</protein>
<dbReference type="eggNOG" id="COG4870">
    <property type="taxonomic scope" value="Bacteria"/>
</dbReference>
<dbReference type="OrthoDB" id="3648721at2"/>
<dbReference type="AlphaFoldDB" id="Q7USU4"/>
<dbReference type="HOGENOM" id="CLU_056603_3_0_0"/>
<evidence type="ECO:0000313" key="3">
    <source>
        <dbReference type="Proteomes" id="UP000001025"/>
    </source>
</evidence>
<name>Q7USU4_RHOBA</name>
<dbReference type="GO" id="GO:0005615">
    <property type="term" value="C:extracellular space"/>
    <property type="evidence" value="ECO:0000318"/>
    <property type="project" value="GO_Central"/>
</dbReference>
<dbReference type="GO" id="GO:0051603">
    <property type="term" value="P:proteolysis involved in protein catabolic process"/>
    <property type="evidence" value="ECO:0000318"/>
    <property type="project" value="GO_Central"/>
</dbReference>
<sequence length="306" mass="34475">MPCYSFNHEIAMAKFVPRGLGWQPDLPDGRDYTFRHPEVRRLLLDLPEMLDSEQPDLVDLRCDCDTEYFTAVDDQRTLNASSAFAALSAVEYFERRVAGRTYDGSRLFLYQAARYRIAKAGRDLADSGADLRTTLKVLAQVGVPPEEYWPYSIEAFRSEPSSFLLSLATAPKALRYFRIVDDGCSGQETWRALKSFLAAGFPVLFGFSVPSSLADCPEILFRKAHDAPRGGQSVVAVGYQLNRVGADQDAILIRSSWGQQWGDNGYGWLPASFVCNYLARDYWCLISEDWLDVTELFRPSIITDVN</sequence>
<organism evidence="2 3">
    <name type="scientific">Rhodopirellula baltica (strain DSM 10527 / NCIMB 13988 / SH1)</name>
    <dbReference type="NCBI Taxonomy" id="243090"/>
    <lineage>
        <taxon>Bacteria</taxon>
        <taxon>Pseudomonadati</taxon>
        <taxon>Planctomycetota</taxon>
        <taxon>Planctomycetia</taxon>
        <taxon>Pirellulales</taxon>
        <taxon>Pirellulaceae</taxon>
        <taxon>Rhodopirellula</taxon>
    </lineage>
</organism>
<dbReference type="CDD" id="cd02619">
    <property type="entry name" value="Peptidase_C1"/>
    <property type="match status" value="1"/>
</dbReference>